<dbReference type="InterPro" id="IPR001909">
    <property type="entry name" value="KRAB"/>
</dbReference>
<dbReference type="Proteomes" id="UP000000539">
    <property type="component" value="Chromosome 16"/>
</dbReference>
<reference evidence="2" key="1">
    <citation type="submission" date="2020-11" db="EMBL/GenBank/DDBJ databases">
        <title>Gallus gallus (Chicken) genome, bGalGal1, GRCg7b, maternal haplotype autosomes + Z &amp; W.</title>
        <authorList>
            <person name="Warren W."/>
            <person name="Formenti G."/>
            <person name="Fedrigo O."/>
            <person name="Haase B."/>
            <person name="Mountcastle J."/>
            <person name="Balacco J."/>
            <person name="Tracey A."/>
            <person name="Schneider V."/>
            <person name="Okimoto R."/>
            <person name="Cheng H."/>
            <person name="Hawken R."/>
            <person name="Howe K."/>
            <person name="Jarvis E.D."/>
        </authorList>
    </citation>
    <scope>NUCLEOTIDE SEQUENCE [LARGE SCALE GENOMIC DNA]</scope>
    <source>
        <strain evidence="2">Broiler</strain>
    </source>
</reference>
<reference evidence="2" key="2">
    <citation type="submission" date="2025-08" db="UniProtKB">
        <authorList>
            <consortium name="Ensembl"/>
        </authorList>
    </citation>
    <scope>IDENTIFICATION</scope>
    <source>
        <strain evidence="2">broiler</strain>
    </source>
</reference>
<proteinExistence type="predicted"/>
<evidence type="ECO:0000313" key="2">
    <source>
        <dbReference type="Ensembl" id="ENSGALP00010002680.1"/>
    </source>
</evidence>
<accession>A0A8V0XAV1</accession>
<evidence type="ECO:0000313" key="3">
    <source>
        <dbReference type="Proteomes" id="UP000000539"/>
    </source>
</evidence>
<organism evidence="2 3">
    <name type="scientific">Gallus gallus</name>
    <name type="common">Chicken</name>
    <dbReference type="NCBI Taxonomy" id="9031"/>
    <lineage>
        <taxon>Eukaryota</taxon>
        <taxon>Metazoa</taxon>
        <taxon>Chordata</taxon>
        <taxon>Craniata</taxon>
        <taxon>Vertebrata</taxon>
        <taxon>Euteleostomi</taxon>
        <taxon>Archelosauria</taxon>
        <taxon>Archosauria</taxon>
        <taxon>Dinosauria</taxon>
        <taxon>Saurischia</taxon>
        <taxon>Theropoda</taxon>
        <taxon>Coelurosauria</taxon>
        <taxon>Aves</taxon>
        <taxon>Neognathae</taxon>
        <taxon>Galloanserae</taxon>
        <taxon>Galliformes</taxon>
        <taxon>Phasianidae</taxon>
        <taxon>Phasianinae</taxon>
        <taxon>Gallus</taxon>
    </lineage>
</organism>
<dbReference type="Gene3D" id="6.10.140.140">
    <property type="match status" value="1"/>
</dbReference>
<sequence>SKSKAQTKTVSHLGSTCISNFSPLTTASLGLGSTRSLFPWRSLSFAEVAMYCSREEGALLDAAQQTLYQDVTVETYGSVASLGENFAPFPPN</sequence>
<reference evidence="2" key="3">
    <citation type="submission" date="2025-09" db="UniProtKB">
        <authorList>
            <consortium name="Ensembl"/>
        </authorList>
    </citation>
    <scope>IDENTIFICATION</scope>
    <source>
        <strain evidence="2">broiler</strain>
    </source>
</reference>
<dbReference type="SMART" id="SM00349">
    <property type="entry name" value="KRAB"/>
    <property type="match status" value="1"/>
</dbReference>
<dbReference type="GO" id="GO:0006355">
    <property type="term" value="P:regulation of DNA-templated transcription"/>
    <property type="evidence" value="ECO:0007669"/>
    <property type="project" value="InterPro"/>
</dbReference>
<feature type="domain" description="KRAB" evidence="1">
    <location>
        <begin position="43"/>
        <end position="92"/>
    </location>
</feature>
<protein>
    <recommendedName>
        <fullName evidence="1">KRAB domain-containing protein</fullName>
    </recommendedName>
</protein>
<dbReference type="GeneTree" id="ENSGT01070000257173"/>
<dbReference type="Pfam" id="PF01352">
    <property type="entry name" value="KRAB"/>
    <property type="match status" value="1"/>
</dbReference>
<dbReference type="InterPro" id="IPR036051">
    <property type="entry name" value="KRAB_dom_sf"/>
</dbReference>
<name>A0A8V0XAV1_CHICK</name>
<dbReference type="AlphaFoldDB" id="A0A8V0XAV1"/>
<keyword evidence="3" id="KW-1185">Reference proteome</keyword>
<evidence type="ECO:0000259" key="1">
    <source>
        <dbReference type="PROSITE" id="PS50805"/>
    </source>
</evidence>
<dbReference type="SUPFAM" id="SSF109640">
    <property type="entry name" value="KRAB domain (Kruppel-associated box)"/>
    <property type="match status" value="1"/>
</dbReference>
<dbReference type="PROSITE" id="PS50805">
    <property type="entry name" value="KRAB"/>
    <property type="match status" value="1"/>
</dbReference>
<dbReference type="Ensembl" id="ENSGALT00010004408.1">
    <property type="protein sequence ID" value="ENSGALP00010002680.1"/>
    <property type="gene ID" value="ENSGALG00010001932.1"/>
</dbReference>